<dbReference type="EMBL" id="BJKP01000010">
    <property type="protein sequence ID" value="GEA26874.1"/>
    <property type="molecule type" value="Genomic_DNA"/>
</dbReference>
<reference evidence="1 2" key="1">
    <citation type="journal article" date="2019" name="FEMS Microbiol. Lett.">
        <title>A novel salt-tolerant genotype illuminates the sucrose gene evolution in freshwater bloom-forming cyanobacterium Microcystis aeruginosa.</title>
        <authorList>
            <person name="Tanabe Y."/>
            <person name="Yamaguchi H."/>
            <person name="Sano T."/>
            <person name="Kawachi M."/>
        </authorList>
    </citation>
    <scope>NUCLEOTIDE SEQUENCE [LARGE SCALE GENOMIC DNA]</scope>
    <source>
        <strain evidence="1 2">NIES-4325</strain>
    </source>
</reference>
<comment type="caution">
    <text evidence="1">The sequence shown here is derived from an EMBL/GenBank/DDBJ whole genome shotgun (WGS) entry which is preliminary data.</text>
</comment>
<dbReference type="AlphaFoldDB" id="A0A5J4F8A6"/>
<name>A0A5J4F8A6_MICAE</name>
<gene>
    <name evidence="1" type="ORF">MiAbW_01434</name>
</gene>
<proteinExistence type="predicted"/>
<sequence length="40" mass="4870">MTFGSKDLSFYSQFIKQKYNEFFMKFSVYKQNKNILCDSI</sequence>
<accession>A0A5J4F8A6</accession>
<evidence type="ECO:0000313" key="1">
    <source>
        <dbReference type="EMBL" id="GEA26874.1"/>
    </source>
</evidence>
<organism evidence="1 2">
    <name type="scientific">Microcystis aeruginosa NIES-4325</name>
    <dbReference type="NCBI Taxonomy" id="2569534"/>
    <lineage>
        <taxon>Bacteria</taxon>
        <taxon>Bacillati</taxon>
        <taxon>Cyanobacteriota</taxon>
        <taxon>Cyanophyceae</taxon>
        <taxon>Oscillatoriophycideae</taxon>
        <taxon>Chroococcales</taxon>
        <taxon>Microcystaceae</taxon>
        <taxon>Microcystis</taxon>
    </lineage>
</organism>
<dbReference type="Proteomes" id="UP000376575">
    <property type="component" value="Unassembled WGS sequence"/>
</dbReference>
<protein>
    <submittedName>
        <fullName evidence="1">Uncharacterized protein</fullName>
    </submittedName>
</protein>
<evidence type="ECO:0000313" key="2">
    <source>
        <dbReference type="Proteomes" id="UP000376575"/>
    </source>
</evidence>